<reference evidence="10" key="1">
    <citation type="submission" date="2017-07" db="EMBL/GenBank/DDBJ databases">
        <title>Taro Niue Genome Assembly and Annotation.</title>
        <authorList>
            <person name="Atibalentja N."/>
            <person name="Keating K."/>
            <person name="Fields C.J."/>
        </authorList>
    </citation>
    <scope>NUCLEOTIDE SEQUENCE</scope>
    <source>
        <strain evidence="10">Niue_2</strain>
        <tissue evidence="10">Leaf</tissue>
    </source>
</reference>
<keyword evidence="6 8" id="KW-1133">Transmembrane helix</keyword>
<dbReference type="PANTHER" id="PTHR36488:SF8">
    <property type="entry name" value="CASP-LIKE PROTEIN 1U1"/>
    <property type="match status" value="1"/>
</dbReference>
<feature type="transmembrane region" description="Helical" evidence="8">
    <location>
        <begin position="43"/>
        <end position="62"/>
    </location>
</feature>
<comment type="subunit">
    <text evidence="3 8">Homodimer and heterodimers.</text>
</comment>
<evidence type="ECO:0000313" key="11">
    <source>
        <dbReference type="Proteomes" id="UP000652761"/>
    </source>
</evidence>
<dbReference type="EMBL" id="NMUH01008607">
    <property type="protein sequence ID" value="MQM19038.1"/>
    <property type="molecule type" value="Genomic_DNA"/>
</dbReference>
<evidence type="ECO:0000256" key="6">
    <source>
        <dbReference type="ARBA" id="ARBA00022989"/>
    </source>
</evidence>
<evidence type="ECO:0000256" key="5">
    <source>
        <dbReference type="ARBA" id="ARBA00022692"/>
    </source>
</evidence>
<feature type="transmembrane region" description="Helical" evidence="8">
    <location>
        <begin position="93"/>
        <end position="115"/>
    </location>
</feature>
<evidence type="ECO:0000313" key="10">
    <source>
        <dbReference type="EMBL" id="MQM19038.1"/>
    </source>
</evidence>
<dbReference type="InterPro" id="IPR006459">
    <property type="entry name" value="CASP/CASPL"/>
</dbReference>
<dbReference type="InterPro" id="IPR044173">
    <property type="entry name" value="CASPL"/>
</dbReference>
<gene>
    <name evidence="10" type="ORF">Taro_052039</name>
</gene>
<dbReference type="PANTHER" id="PTHR36488">
    <property type="entry name" value="CASP-LIKE PROTEIN 1U1"/>
    <property type="match status" value="1"/>
</dbReference>
<evidence type="ECO:0000259" key="9">
    <source>
        <dbReference type="Pfam" id="PF04535"/>
    </source>
</evidence>
<dbReference type="OrthoDB" id="1926504at2759"/>
<keyword evidence="4 8" id="KW-1003">Cell membrane</keyword>
<evidence type="ECO:0000256" key="3">
    <source>
        <dbReference type="ARBA" id="ARBA00011489"/>
    </source>
</evidence>
<feature type="transmembrane region" description="Helical" evidence="8">
    <location>
        <begin position="159"/>
        <end position="179"/>
    </location>
</feature>
<dbReference type="Proteomes" id="UP000652761">
    <property type="component" value="Unassembled WGS sequence"/>
</dbReference>
<dbReference type="Pfam" id="PF04535">
    <property type="entry name" value="CASP_dom"/>
    <property type="match status" value="2"/>
</dbReference>
<protein>
    <recommendedName>
        <fullName evidence="8">CASP-like protein</fullName>
    </recommendedName>
</protein>
<dbReference type="GO" id="GO:0005886">
    <property type="term" value="C:plasma membrane"/>
    <property type="evidence" value="ECO:0007669"/>
    <property type="project" value="UniProtKB-SubCell"/>
</dbReference>
<evidence type="ECO:0000256" key="8">
    <source>
        <dbReference type="RuleBase" id="RU361233"/>
    </source>
</evidence>
<feature type="domain" description="Casparian strip membrane protein" evidence="9">
    <location>
        <begin position="41"/>
        <end position="138"/>
    </location>
</feature>
<proteinExistence type="inferred from homology"/>
<dbReference type="InterPro" id="IPR006702">
    <property type="entry name" value="CASP_dom"/>
</dbReference>
<evidence type="ECO:0000256" key="2">
    <source>
        <dbReference type="ARBA" id="ARBA00007651"/>
    </source>
</evidence>
<keyword evidence="5 8" id="KW-0812">Transmembrane</keyword>
<evidence type="ECO:0000256" key="7">
    <source>
        <dbReference type="ARBA" id="ARBA00023136"/>
    </source>
</evidence>
<keyword evidence="11" id="KW-1185">Reference proteome</keyword>
<name>A0A843XHE5_COLES</name>
<evidence type="ECO:0000256" key="4">
    <source>
        <dbReference type="ARBA" id="ARBA00022475"/>
    </source>
</evidence>
<organism evidence="10 11">
    <name type="scientific">Colocasia esculenta</name>
    <name type="common">Wild taro</name>
    <name type="synonym">Arum esculentum</name>
    <dbReference type="NCBI Taxonomy" id="4460"/>
    <lineage>
        <taxon>Eukaryota</taxon>
        <taxon>Viridiplantae</taxon>
        <taxon>Streptophyta</taxon>
        <taxon>Embryophyta</taxon>
        <taxon>Tracheophyta</taxon>
        <taxon>Spermatophyta</taxon>
        <taxon>Magnoliopsida</taxon>
        <taxon>Liliopsida</taxon>
        <taxon>Araceae</taxon>
        <taxon>Aroideae</taxon>
        <taxon>Colocasieae</taxon>
        <taxon>Colocasia</taxon>
    </lineage>
</organism>
<accession>A0A843XHE5</accession>
<evidence type="ECO:0000256" key="1">
    <source>
        <dbReference type="ARBA" id="ARBA00004651"/>
    </source>
</evidence>
<feature type="domain" description="Casparian strip membrane protein" evidence="9">
    <location>
        <begin position="158"/>
        <end position="213"/>
    </location>
</feature>
<comment type="similarity">
    <text evidence="2 8">Belongs to the Casparian strip membrane proteins (CASP) family.</text>
</comment>
<sequence length="231" mass="24622">MASSPSRAATGTWGKTAPEVEYAGGRGGGSPPPPPVNMFHADLSLRLLLFATSLTALIVLVTSKQTAQIFPFPTLRPSFSVTRSAKFQNSPALIYLVVALAVTCFYSIVTLLTSASAVRSSSPSTKLLFHLVLLDAHILRLEDAHVFNLHLRRPCLMQLMAGVLAAATGAGGAVAYVGMKGNSHVQWNKICHVFDKFCRHTGSAVGVSLVASIVLVALVVLSAYSLYRRSR</sequence>
<dbReference type="NCBIfam" id="TIGR01569">
    <property type="entry name" value="A_tha_TIGR01569"/>
    <property type="match status" value="2"/>
</dbReference>
<keyword evidence="7 8" id="KW-0472">Membrane</keyword>
<dbReference type="AlphaFoldDB" id="A0A843XHE5"/>
<comment type="caution">
    <text evidence="10">The sequence shown here is derived from an EMBL/GenBank/DDBJ whole genome shotgun (WGS) entry which is preliminary data.</text>
</comment>
<comment type="subcellular location">
    <subcellularLocation>
        <location evidence="1 8">Cell membrane</location>
        <topology evidence="1 8">Multi-pass membrane protein</topology>
    </subcellularLocation>
</comment>
<feature type="transmembrane region" description="Helical" evidence="8">
    <location>
        <begin position="204"/>
        <end position="227"/>
    </location>
</feature>